<dbReference type="Pfam" id="PF00580">
    <property type="entry name" value="UvrD-helicase"/>
    <property type="match status" value="1"/>
</dbReference>
<keyword evidence="7" id="KW-0413">Isomerase</keyword>
<dbReference type="EMBL" id="FXUG01000008">
    <property type="protein sequence ID" value="SMP63295.1"/>
    <property type="molecule type" value="Genomic_DNA"/>
</dbReference>
<comment type="catalytic activity">
    <reaction evidence="8">
        <text>Couples ATP hydrolysis with the unwinding of duplex DNA by translocating in the 3'-5' direction.</text>
        <dbReference type="EC" id="5.6.2.4"/>
    </reaction>
</comment>
<reference evidence="16 17" key="1">
    <citation type="submission" date="2017-05" db="EMBL/GenBank/DDBJ databases">
        <authorList>
            <person name="Varghese N."/>
            <person name="Submissions S."/>
        </authorList>
    </citation>
    <scope>NUCLEOTIDE SEQUENCE [LARGE SCALE GENOMIC DNA]</scope>
    <source>
        <strain evidence="16 17">DSM 25457</strain>
    </source>
</reference>
<proteinExistence type="inferred from homology"/>
<accession>A0ABY1Q8M4</accession>
<evidence type="ECO:0000259" key="15">
    <source>
        <dbReference type="PROSITE" id="PS51217"/>
    </source>
</evidence>
<protein>
    <recommendedName>
        <fullName evidence="9">DNA 3'-5' helicase</fullName>
        <ecNumber evidence="9">5.6.2.4</ecNumber>
    </recommendedName>
    <alternativeName>
        <fullName evidence="10">DNA 3'-5' helicase II</fullName>
    </alternativeName>
</protein>
<feature type="binding site" evidence="12">
    <location>
        <begin position="35"/>
        <end position="42"/>
    </location>
    <ligand>
        <name>ATP</name>
        <dbReference type="ChEBI" id="CHEBI:30616"/>
    </ligand>
</feature>
<dbReference type="CDD" id="cd18807">
    <property type="entry name" value="SF1_C_UvrD"/>
    <property type="match status" value="1"/>
</dbReference>
<dbReference type="PROSITE" id="PS51217">
    <property type="entry name" value="UVRD_HELICASE_CTER"/>
    <property type="match status" value="1"/>
</dbReference>
<name>A0ABY1Q8M4_9BACT</name>
<evidence type="ECO:0000256" key="13">
    <source>
        <dbReference type="SAM" id="MobiDB-lite"/>
    </source>
</evidence>
<sequence length="813" mass="91229">MGWGILCSMESITKNLTDAQADAVTHIDGPLLIIAGPGSGKTRVVTHRIAHMLHQGVRPYQIAALTFTNKAADEMRMRVNLLAPGQPVWMGTFHRFCAQQLRRYASMVGLNENYSIYDMSDSKSAMKRAIAAAGIATSHTSPEQISSAISKAKNRLITPEIMQQQSGRAGDTVAARVYPVYQQQLLLANAVDFDDLLYHFARLLRENPEVRAELDAKLKYIMVDEYQDTNLAQYAIVRAMSVDHPNLAVTGDPDQSIYGWRGADLNNILDFEKDYPNVKTVRLEQNYRSTPNILAVADQLIRHNRRRKAKELFTENPDGENVILRQYEDGYQEADEIADEIAAQMIAGNAEPRDFAIFCRMNALTRSLEHALRNRGLPYQIVNGQEFYQRKEVKDLLSYLHLINNPAHDVALQRVINTPTRGIGATTIGRLQSFADANRIPMLEAARRANEIDSLSKRAVTMVSRFVTIYDRLRKKATASLEDLLRYLVEETHYVAYLEKTGIEKEDHNPVANVDELISAAVEFDRMHPDDGSLDAFLEQVALVADTDAFEDSNNRVTLMTLHAAKGLEFPRVFVIAVEDDLLPHRRSKEDDQQLEEERRLLFVGITRAKQWCQLSYAKRRSVRGDIRPVIPSMFLNELPRADMTVQEARADNDFFDAVDQEYPESWDIIQEEPDGTAADSGPGVQLDADPFGPDEVFEPGPEPSNPSTVDRLPSASVIPDVYFDDAETPVKKSKAKSKIKAGLQTASEMLDSGRTPLNLYREGSTVRHPEYGEGTITSLVGRGPKKTAKIQFGEETGEQTFRLAFAKLELVD</sequence>
<dbReference type="GO" id="GO:0004386">
    <property type="term" value="F:helicase activity"/>
    <property type="evidence" value="ECO:0007669"/>
    <property type="project" value="UniProtKB-KW"/>
</dbReference>
<dbReference type="PROSITE" id="PS51198">
    <property type="entry name" value="UVRD_HELICASE_ATP_BIND"/>
    <property type="match status" value="1"/>
</dbReference>
<dbReference type="Proteomes" id="UP001158067">
    <property type="component" value="Unassembled WGS sequence"/>
</dbReference>
<dbReference type="InterPro" id="IPR013986">
    <property type="entry name" value="DExx_box_DNA_helicase_dom_sf"/>
</dbReference>
<evidence type="ECO:0000313" key="17">
    <source>
        <dbReference type="Proteomes" id="UP001158067"/>
    </source>
</evidence>
<evidence type="ECO:0000259" key="14">
    <source>
        <dbReference type="PROSITE" id="PS51198"/>
    </source>
</evidence>
<dbReference type="CDD" id="cd17932">
    <property type="entry name" value="DEXQc_UvrD"/>
    <property type="match status" value="1"/>
</dbReference>
<evidence type="ECO:0000256" key="8">
    <source>
        <dbReference type="ARBA" id="ARBA00034617"/>
    </source>
</evidence>
<gene>
    <name evidence="16" type="ORF">SAMN06265222_10843</name>
</gene>
<evidence type="ECO:0000256" key="7">
    <source>
        <dbReference type="ARBA" id="ARBA00023235"/>
    </source>
</evidence>
<evidence type="ECO:0000256" key="9">
    <source>
        <dbReference type="ARBA" id="ARBA00034808"/>
    </source>
</evidence>
<keyword evidence="5 12" id="KW-0067">ATP-binding</keyword>
<keyword evidence="3 12" id="KW-0378">Hydrolase</keyword>
<feature type="domain" description="UvrD-like helicase C-terminal" evidence="15">
    <location>
        <begin position="291"/>
        <end position="567"/>
    </location>
</feature>
<evidence type="ECO:0000256" key="5">
    <source>
        <dbReference type="ARBA" id="ARBA00022840"/>
    </source>
</evidence>
<evidence type="ECO:0000256" key="11">
    <source>
        <dbReference type="ARBA" id="ARBA00048988"/>
    </source>
</evidence>
<evidence type="ECO:0000256" key="10">
    <source>
        <dbReference type="ARBA" id="ARBA00034923"/>
    </source>
</evidence>
<dbReference type="PANTHER" id="PTHR11070">
    <property type="entry name" value="UVRD / RECB / PCRA DNA HELICASE FAMILY MEMBER"/>
    <property type="match status" value="1"/>
</dbReference>
<keyword evidence="17" id="KW-1185">Reference proteome</keyword>
<dbReference type="PANTHER" id="PTHR11070:SF2">
    <property type="entry name" value="ATP-DEPENDENT DNA HELICASE SRS2"/>
    <property type="match status" value="1"/>
</dbReference>
<dbReference type="InterPro" id="IPR014017">
    <property type="entry name" value="DNA_helicase_UvrD-like_C"/>
</dbReference>
<dbReference type="InterPro" id="IPR000212">
    <property type="entry name" value="DNA_helicase_UvrD/REP"/>
</dbReference>
<evidence type="ECO:0000256" key="6">
    <source>
        <dbReference type="ARBA" id="ARBA00023125"/>
    </source>
</evidence>
<evidence type="ECO:0000313" key="16">
    <source>
        <dbReference type="EMBL" id="SMP63295.1"/>
    </source>
</evidence>
<dbReference type="EC" id="5.6.2.4" evidence="9"/>
<evidence type="ECO:0000256" key="3">
    <source>
        <dbReference type="ARBA" id="ARBA00022801"/>
    </source>
</evidence>
<dbReference type="Gene3D" id="3.40.50.300">
    <property type="entry name" value="P-loop containing nucleotide triphosphate hydrolases"/>
    <property type="match status" value="2"/>
</dbReference>
<dbReference type="InterPro" id="IPR027417">
    <property type="entry name" value="P-loop_NTPase"/>
</dbReference>
<evidence type="ECO:0000256" key="12">
    <source>
        <dbReference type="PROSITE-ProRule" id="PRU00560"/>
    </source>
</evidence>
<keyword evidence="6" id="KW-0238">DNA-binding</keyword>
<evidence type="ECO:0000256" key="4">
    <source>
        <dbReference type="ARBA" id="ARBA00022806"/>
    </source>
</evidence>
<comment type="similarity">
    <text evidence="1">Belongs to the helicase family. UvrD subfamily.</text>
</comment>
<feature type="domain" description="UvrD-like helicase ATP-binding" evidence="14">
    <location>
        <begin position="14"/>
        <end position="290"/>
    </location>
</feature>
<organism evidence="16 17">
    <name type="scientific">Neorhodopirellula lusitana</name>
    <dbReference type="NCBI Taxonomy" id="445327"/>
    <lineage>
        <taxon>Bacteria</taxon>
        <taxon>Pseudomonadati</taxon>
        <taxon>Planctomycetota</taxon>
        <taxon>Planctomycetia</taxon>
        <taxon>Pirellulales</taxon>
        <taxon>Pirellulaceae</taxon>
        <taxon>Neorhodopirellula</taxon>
    </lineage>
</organism>
<dbReference type="Gene3D" id="1.10.10.160">
    <property type="match status" value="1"/>
</dbReference>
<dbReference type="Gene3D" id="1.10.486.10">
    <property type="entry name" value="PCRA, domain 4"/>
    <property type="match status" value="1"/>
</dbReference>
<keyword evidence="2 12" id="KW-0547">Nucleotide-binding</keyword>
<dbReference type="Pfam" id="PF13361">
    <property type="entry name" value="UvrD_C"/>
    <property type="match status" value="1"/>
</dbReference>
<evidence type="ECO:0000256" key="1">
    <source>
        <dbReference type="ARBA" id="ARBA00009922"/>
    </source>
</evidence>
<keyword evidence="4 12" id="KW-0347">Helicase</keyword>
<comment type="caution">
    <text evidence="16">The sequence shown here is derived from an EMBL/GenBank/DDBJ whole genome shotgun (WGS) entry which is preliminary data.</text>
</comment>
<dbReference type="InterPro" id="IPR014016">
    <property type="entry name" value="UvrD-like_ATP-bd"/>
</dbReference>
<comment type="catalytic activity">
    <reaction evidence="11">
        <text>ATP + H2O = ADP + phosphate + H(+)</text>
        <dbReference type="Rhea" id="RHEA:13065"/>
        <dbReference type="ChEBI" id="CHEBI:15377"/>
        <dbReference type="ChEBI" id="CHEBI:15378"/>
        <dbReference type="ChEBI" id="CHEBI:30616"/>
        <dbReference type="ChEBI" id="CHEBI:43474"/>
        <dbReference type="ChEBI" id="CHEBI:456216"/>
        <dbReference type="EC" id="5.6.2.4"/>
    </reaction>
</comment>
<dbReference type="SUPFAM" id="SSF52540">
    <property type="entry name" value="P-loop containing nucleoside triphosphate hydrolases"/>
    <property type="match status" value="1"/>
</dbReference>
<evidence type="ECO:0000256" key="2">
    <source>
        <dbReference type="ARBA" id="ARBA00022741"/>
    </source>
</evidence>
<feature type="region of interest" description="Disordered" evidence="13">
    <location>
        <begin position="693"/>
        <end position="713"/>
    </location>
</feature>